<organism evidence="2 3">
    <name type="scientific">Flavobacterium franklandianum</name>
    <dbReference type="NCBI Taxonomy" id="2594430"/>
    <lineage>
        <taxon>Bacteria</taxon>
        <taxon>Pseudomonadati</taxon>
        <taxon>Bacteroidota</taxon>
        <taxon>Flavobacteriia</taxon>
        <taxon>Flavobacteriales</taxon>
        <taxon>Flavobacteriaceae</taxon>
        <taxon>Flavobacterium</taxon>
    </lineage>
</organism>
<dbReference type="AlphaFoldDB" id="A0A553CKR2"/>
<reference evidence="2 3" key="1">
    <citation type="submission" date="2019-07" db="EMBL/GenBank/DDBJ databases">
        <title>Novel species of Flavobacterium.</title>
        <authorList>
            <person name="Liu Q."/>
            <person name="Xin Y.-H."/>
        </authorList>
    </citation>
    <scope>NUCLEOTIDE SEQUENCE [LARGE SCALE GENOMIC DNA]</scope>
    <source>
        <strain evidence="2 3">LB3P56</strain>
    </source>
</reference>
<name>A0A553CKR2_9FLAO</name>
<dbReference type="EMBL" id="VJZR01000006">
    <property type="protein sequence ID" value="TRX21118.1"/>
    <property type="molecule type" value="Genomic_DNA"/>
</dbReference>
<sequence>MKKILITVALSFISLNGFAQIRVMQKDVDVAKLKMDSIHKIYKSDKKQSTFDKFMIEEQRYNALRDALYVQAGRDKQDSIDAPSKKLVEAYIKNPEHKKEVIEFQSTVASMASHLKSLVQLEKAFTIGYDFQGKAYKKYTKVQMISMGNHKNAIQKCNDLLNEYSKFTVAGTETSLHKAQYRNMTKTQRDSYDWIEKNWNSGVIGDGYMASYRTNVQ</sequence>
<gene>
    <name evidence="2" type="ORF">FNW17_09110</name>
</gene>
<keyword evidence="3" id="KW-1185">Reference proteome</keyword>
<evidence type="ECO:0000313" key="3">
    <source>
        <dbReference type="Proteomes" id="UP000318585"/>
    </source>
</evidence>
<evidence type="ECO:0000256" key="1">
    <source>
        <dbReference type="SAM" id="SignalP"/>
    </source>
</evidence>
<feature type="signal peptide" evidence="1">
    <location>
        <begin position="1"/>
        <end position="19"/>
    </location>
</feature>
<comment type="caution">
    <text evidence="2">The sequence shown here is derived from an EMBL/GenBank/DDBJ whole genome shotgun (WGS) entry which is preliminary data.</text>
</comment>
<evidence type="ECO:0000313" key="2">
    <source>
        <dbReference type="EMBL" id="TRX21118.1"/>
    </source>
</evidence>
<feature type="chain" id="PRO_5021907795" description="DUF3826 domain-containing protein" evidence="1">
    <location>
        <begin position="20"/>
        <end position="217"/>
    </location>
</feature>
<keyword evidence="1" id="KW-0732">Signal</keyword>
<protein>
    <recommendedName>
        <fullName evidence="4">DUF3826 domain-containing protein</fullName>
    </recommendedName>
</protein>
<evidence type="ECO:0008006" key="4">
    <source>
        <dbReference type="Google" id="ProtNLM"/>
    </source>
</evidence>
<accession>A0A553CKR2</accession>
<dbReference type="RefSeq" id="WP_144071466.1">
    <property type="nucleotide sequence ID" value="NZ_VJZR01000006.1"/>
</dbReference>
<dbReference type="Proteomes" id="UP000318585">
    <property type="component" value="Unassembled WGS sequence"/>
</dbReference>
<proteinExistence type="predicted"/>